<keyword evidence="5" id="KW-1185">Reference proteome</keyword>
<dbReference type="InterPro" id="IPR050982">
    <property type="entry name" value="Auxin_biosynth/cation_transpt"/>
</dbReference>
<dbReference type="NCBIfam" id="NF040505">
    <property type="entry name" value="ArsO_flavin_mono"/>
    <property type="match status" value="1"/>
</dbReference>
<dbReference type="Gene3D" id="3.50.50.60">
    <property type="entry name" value="FAD/NAD(P)-binding domain"/>
    <property type="match status" value="1"/>
</dbReference>
<keyword evidence="1" id="KW-0560">Oxidoreductase</keyword>
<organism evidence="3 4">
    <name type="scientific">Stutzerimonas zhaodongensis</name>
    <dbReference type="NCBI Taxonomy" id="1176257"/>
    <lineage>
        <taxon>Bacteria</taxon>
        <taxon>Pseudomonadati</taxon>
        <taxon>Pseudomonadota</taxon>
        <taxon>Gammaproteobacteria</taxon>
        <taxon>Pseudomonadales</taxon>
        <taxon>Pseudomonadaceae</taxon>
        <taxon>Stutzerimonas</taxon>
    </lineage>
</organism>
<dbReference type="InterPro" id="IPR036188">
    <property type="entry name" value="FAD/NAD-bd_sf"/>
</dbReference>
<evidence type="ECO:0000256" key="1">
    <source>
        <dbReference type="ARBA" id="ARBA00023002"/>
    </source>
</evidence>
<accession>A0A365PRU8</accession>
<dbReference type="AlphaFoldDB" id="A0A365PRU8"/>
<protein>
    <submittedName>
        <fullName evidence="2">NAD(P)/FAD-dependent oxidoreductase</fullName>
    </submittedName>
    <submittedName>
        <fullName evidence="3">Pyridine nucleotide-disulfide oxidoreductase</fullName>
    </submittedName>
</protein>
<evidence type="ECO:0000313" key="4">
    <source>
        <dbReference type="Proteomes" id="UP000252554"/>
    </source>
</evidence>
<dbReference type="GO" id="GO:0004497">
    <property type="term" value="F:monooxygenase activity"/>
    <property type="evidence" value="ECO:0007669"/>
    <property type="project" value="TreeGrafter"/>
</dbReference>
<sequence>MEADGSSSSSPDVILIGGGQSALATAYFLRRTNRSFLILDDQERAGGAWLHGWSSLRLFSPAAWSSIAGWQMPTPQTDTPTRDDVIDYLSRYEQRYQFPIVRPVHVRSVTRIGDQLEVRAEDRTWRCRALVSATGTWRQPVVPEYAGRELYQGLQIHSARYVNAEPFAGKRVMVVGGGNSGAQILAELSLVAETIWITQQEPAFLPDDVDGRVLFERATERWRAQQEGRSVEDPTGGFGEIVMVEPVKDARARGVLAAQRPFARFTASGVEWDDGHYEQIDAVVWCTGFKPALAHLDGLGVIEPDGRVEVDGTRSVKQPNLWLMGYGDWTGPASATLIGVTRYARATVEQIDQMLAEPLPAAGALEPSQMR</sequence>
<dbReference type="PANTHER" id="PTHR43539:SF78">
    <property type="entry name" value="FLAVIN-CONTAINING MONOOXYGENASE"/>
    <property type="match status" value="1"/>
</dbReference>
<dbReference type="GO" id="GO:0050660">
    <property type="term" value="F:flavin adenine dinucleotide binding"/>
    <property type="evidence" value="ECO:0007669"/>
    <property type="project" value="TreeGrafter"/>
</dbReference>
<dbReference type="EMBL" id="CP076683">
    <property type="protein sequence ID" value="QWV15954.1"/>
    <property type="molecule type" value="Genomic_DNA"/>
</dbReference>
<evidence type="ECO:0000313" key="5">
    <source>
        <dbReference type="Proteomes" id="UP000683436"/>
    </source>
</evidence>
<dbReference type="RefSeq" id="WP_128121447.1">
    <property type="nucleotide sequence ID" value="NZ_CP076683.1"/>
</dbReference>
<proteinExistence type="predicted"/>
<dbReference type="SUPFAM" id="SSF51905">
    <property type="entry name" value="FAD/NAD(P)-binding domain"/>
    <property type="match status" value="2"/>
</dbReference>
<reference evidence="3 4" key="1">
    <citation type="submission" date="2018-06" db="EMBL/GenBank/DDBJ databases">
        <title>Whole genome sequencing of four bacterial strains from South Shetland trench revealing bio-synthetic gene clusters.</title>
        <authorList>
            <person name="Abdel-Mageed W.M."/>
            <person name="Lehri B."/>
            <person name="Jarmusch S.A."/>
            <person name="Miranda K."/>
            <person name="Goodfellow M."/>
            <person name="Jaspars M."/>
            <person name="Karlyshev A.V."/>
        </authorList>
    </citation>
    <scope>NUCLEOTIDE SEQUENCE [LARGE SCALE GENOMIC DNA]</scope>
    <source>
        <strain evidence="3 4">SST2</strain>
    </source>
</reference>
<reference evidence="2 5" key="2">
    <citation type="submission" date="2021-06" db="EMBL/GenBank/DDBJ databases">
        <title>Microbial metabolic specificity influences pelagic lipid remineralization.</title>
        <authorList>
            <person name="Behrendt L."/>
            <person name="Hunter J.E."/>
            <person name="Alcolombri U."/>
            <person name="Smriga S."/>
            <person name="Mincer T."/>
            <person name="Lowenstein D.P."/>
            <person name="Peaudecerf F.J."/>
            <person name="Fernandez V.I."/>
            <person name="Fredricks H."/>
            <person name="Almblad H."/>
            <person name="Harrison J.J."/>
            <person name="Stocker R."/>
            <person name="Van Mooy B.A.S."/>
        </authorList>
    </citation>
    <scope>NUCLEOTIDE SEQUENCE [LARGE SCALE GENOMIC DNA]</scope>
    <source>
        <strain evidence="2 5">A252</strain>
    </source>
</reference>
<evidence type="ECO:0000313" key="2">
    <source>
        <dbReference type="EMBL" id="QWV15954.1"/>
    </source>
</evidence>
<evidence type="ECO:0000313" key="3">
    <source>
        <dbReference type="EMBL" id="RBA54281.1"/>
    </source>
</evidence>
<name>A0A365PRU8_9GAMM</name>
<dbReference type="Proteomes" id="UP000683436">
    <property type="component" value="Chromosome"/>
</dbReference>
<dbReference type="Pfam" id="PF13738">
    <property type="entry name" value="Pyr_redox_3"/>
    <property type="match status" value="1"/>
</dbReference>
<dbReference type="PANTHER" id="PTHR43539">
    <property type="entry name" value="FLAVIN-BINDING MONOOXYGENASE-LIKE PROTEIN (AFU_ORTHOLOGUE AFUA_4G09220)"/>
    <property type="match status" value="1"/>
</dbReference>
<dbReference type="PRINTS" id="PR00469">
    <property type="entry name" value="PNDRDTASEII"/>
</dbReference>
<dbReference type="PRINTS" id="PR00368">
    <property type="entry name" value="FADPNR"/>
</dbReference>
<dbReference type="EMBL" id="QNTV01000017">
    <property type="protein sequence ID" value="RBA54281.1"/>
    <property type="molecule type" value="Genomic_DNA"/>
</dbReference>
<dbReference type="Proteomes" id="UP000252554">
    <property type="component" value="Unassembled WGS sequence"/>
</dbReference>
<gene>
    <name evidence="3" type="ORF">DQ403_18315</name>
    <name evidence="2" type="ORF">KQ248_15650</name>
</gene>